<dbReference type="AlphaFoldDB" id="A0A368GFH9"/>
<evidence type="ECO:0000313" key="3">
    <source>
        <dbReference type="Proteomes" id="UP000252519"/>
    </source>
</evidence>
<accession>A0A368GFH9</accession>
<dbReference type="Proteomes" id="UP000252519">
    <property type="component" value="Unassembled WGS sequence"/>
</dbReference>
<sequence>MITKQSTSVKVIGMDRWRKGRHNNPVSLPTKYESRALHEREMFNQNETNGSDDKNSKLSCKRRDVVADPPEQRAHSLTAIGAFHNIWQMGREAKAISLLH</sequence>
<gene>
    <name evidence="2" type="ORF">ANCCAN_12228</name>
</gene>
<feature type="region of interest" description="Disordered" evidence="1">
    <location>
        <begin position="41"/>
        <end position="71"/>
    </location>
</feature>
<feature type="compositionally biased region" description="Basic and acidic residues" evidence="1">
    <location>
        <begin position="51"/>
        <end position="71"/>
    </location>
</feature>
<proteinExistence type="predicted"/>
<dbReference type="EMBL" id="JOJR01000221">
    <property type="protein sequence ID" value="RCN41800.1"/>
    <property type="molecule type" value="Genomic_DNA"/>
</dbReference>
<comment type="caution">
    <text evidence="2">The sequence shown here is derived from an EMBL/GenBank/DDBJ whole genome shotgun (WGS) entry which is preliminary data.</text>
</comment>
<protein>
    <submittedName>
        <fullName evidence="2">Uncharacterized protein</fullName>
    </submittedName>
</protein>
<name>A0A368GFH9_ANCCA</name>
<organism evidence="2 3">
    <name type="scientific">Ancylostoma caninum</name>
    <name type="common">Dog hookworm</name>
    <dbReference type="NCBI Taxonomy" id="29170"/>
    <lineage>
        <taxon>Eukaryota</taxon>
        <taxon>Metazoa</taxon>
        <taxon>Ecdysozoa</taxon>
        <taxon>Nematoda</taxon>
        <taxon>Chromadorea</taxon>
        <taxon>Rhabditida</taxon>
        <taxon>Rhabditina</taxon>
        <taxon>Rhabditomorpha</taxon>
        <taxon>Strongyloidea</taxon>
        <taxon>Ancylostomatidae</taxon>
        <taxon>Ancylostomatinae</taxon>
        <taxon>Ancylostoma</taxon>
    </lineage>
</organism>
<keyword evidence="3" id="KW-1185">Reference proteome</keyword>
<evidence type="ECO:0000256" key="1">
    <source>
        <dbReference type="SAM" id="MobiDB-lite"/>
    </source>
</evidence>
<reference evidence="2 3" key="1">
    <citation type="submission" date="2014-10" db="EMBL/GenBank/DDBJ databases">
        <title>Draft genome of the hookworm Ancylostoma caninum.</title>
        <authorList>
            <person name="Mitreva M."/>
        </authorList>
    </citation>
    <scope>NUCLEOTIDE SEQUENCE [LARGE SCALE GENOMIC DNA]</scope>
    <source>
        <strain evidence="2 3">Baltimore</strain>
    </source>
</reference>
<evidence type="ECO:0000313" key="2">
    <source>
        <dbReference type="EMBL" id="RCN41800.1"/>
    </source>
</evidence>